<evidence type="ECO:0000256" key="8">
    <source>
        <dbReference type="ARBA" id="ARBA00023143"/>
    </source>
</evidence>
<dbReference type="RefSeq" id="WP_115568858.1">
    <property type="nucleotide sequence ID" value="NZ_NXLV01000001.1"/>
</dbReference>
<evidence type="ECO:0000256" key="7">
    <source>
        <dbReference type="ARBA" id="ARBA00023136"/>
    </source>
</evidence>
<keyword evidence="13" id="KW-0969">Cilium</keyword>
<gene>
    <name evidence="13" type="ORF">CQA58_01075</name>
</gene>
<evidence type="ECO:0000256" key="9">
    <source>
        <dbReference type="PIRNR" id="PIRNR004862"/>
    </source>
</evidence>
<dbReference type="Pfam" id="PF08345">
    <property type="entry name" value="YscJ_FliF_C"/>
    <property type="match status" value="1"/>
</dbReference>
<dbReference type="InterPro" id="IPR045851">
    <property type="entry name" value="AMP-bd_C_sf"/>
</dbReference>
<evidence type="ECO:0000256" key="6">
    <source>
        <dbReference type="ARBA" id="ARBA00022989"/>
    </source>
</evidence>
<dbReference type="PANTHER" id="PTHR30046">
    <property type="entry name" value="FLAGELLAR M-RING PROTEIN"/>
    <property type="match status" value="1"/>
</dbReference>
<keyword evidence="13" id="KW-0282">Flagellum</keyword>
<evidence type="ECO:0000256" key="5">
    <source>
        <dbReference type="ARBA" id="ARBA00022692"/>
    </source>
</evidence>
<keyword evidence="5 10" id="KW-0812">Transmembrane</keyword>
<dbReference type="InterPro" id="IPR013556">
    <property type="entry name" value="Flag_M-ring_C"/>
</dbReference>
<dbReference type="AlphaFoldDB" id="A0A3D8J426"/>
<evidence type="ECO:0000256" key="3">
    <source>
        <dbReference type="ARBA" id="ARBA00007971"/>
    </source>
</evidence>
<comment type="similarity">
    <text evidence="3 9">Belongs to the FliF family.</text>
</comment>
<dbReference type="GO" id="GO:0009431">
    <property type="term" value="C:bacterial-type flagellum basal body, MS ring"/>
    <property type="evidence" value="ECO:0007669"/>
    <property type="project" value="InterPro"/>
</dbReference>
<dbReference type="OrthoDB" id="9807026at2"/>
<dbReference type="Pfam" id="PF01514">
    <property type="entry name" value="YscJ_FliF"/>
    <property type="match status" value="1"/>
</dbReference>
<evidence type="ECO:0000259" key="12">
    <source>
        <dbReference type="Pfam" id="PF08345"/>
    </source>
</evidence>
<feature type="domain" description="Flagellar M-ring N-terminal" evidence="11">
    <location>
        <begin position="53"/>
        <end position="223"/>
    </location>
</feature>
<feature type="transmembrane region" description="Helical" evidence="10">
    <location>
        <begin position="23"/>
        <end position="42"/>
    </location>
</feature>
<keyword evidence="8 9" id="KW-0975">Bacterial flagellum</keyword>
<evidence type="ECO:0000313" key="14">
    <source>
        <dbReference type="Proteomes" id="UP000257045"/>
    </source>
</evidence>
<evidence type="ECO:0000259" key="11">
    <source>
        <dbReference type="Pfam" id="PF01514"/>
    </source>
</evidence>
<dbReference type="InterPro" id="IPR000067">
    <property type="entry name" value="FlgMring_FliF"/>
</dbReference>
<dbReference type="InterPro" id="IPR006182">
    <property type="entry name" value="FliF_N_dom"/>
</dbReference>
<dbReference type="GO" id="GO:0071973">
    <property type="term" value="P:bacterial-type flagellum-dependent cell motility"/>
    <property type="evidence" value="ECO:0007669"/>
    <property type="project" value="InterPro"/>
</dbReference>
<evidence type="ECO:0000256" key="2">
    <source>
        <dbReference type="ARBA" id="ARBA00004651"/>
    </source>
</evidence>
<dbReference type="InterPro" id="IPR043427">
    <property type="entry name" value="YscJ/FliF"/>
</dbReference>
<feature type="domain" description="Flagellar M-ring C-terminal" evidence="12">
    <location>
        <begin position="261"/>
        <end position="425"/>
    </location>
</feature>
<keyword evidence="7 10" id="KW-0472">Membrane</keyword>
<dbReference type="Gene3D" id="3.30.300.30">
    <property type="match status" value="1"/>
</dbReference>
<evidence type="ECO:0000256" key="4">
    <source>
        <dbReference type="ARBA" id="ARBA00022475"/>
    </source>
</evidence>
<dbReference type="NCBIfam" id="TIGR00206">
    <property type="entry name" value="fliF"/>
    <property type="match status" value="1"/>
</dbReference>
<organism evidence="13 14">
    <name type="scientific">Helicobacter brantae</name>
    <dbReference type="NCBI Taxonomy" id="375927"/>
    <lineage>
        <taxon>Bacteria</taxon>
        <taxon>Pseudomonadati</taxon>
        <taxon>Campylobacterota</taxon>
        <taxon>Epsilonproteobacteria</taxon>
        <taxon>Campylobacterales</taxon>
        <taxon>Helicobacteraceae</taxon>
        <taxon>Helicobacter</taxon>
    </lineage>
</organism>
<dbReference type="EMBL" id="NXLV01000001">
    <property type="protein sequence ID" value="RDU72228.1"/>
    <property type="molecule type" value="Genomic_DNA"/>
</dbReference>
<accession>A0A3D8J426</accession>
<keyword evidence="13" id="KW-0966">Cell projection</keyword>
<dbReference type="GO" id="GO:0005886">
    <property type="term" value="C:plasma membrane"/>
    <property type="evidence" value="ECO:0007669"/>
    <property type="project" value="UniProtKB-SubCell"/>
</dbReference>
<evidence type="ECO:0000313" key="13">
    <source>
        <dbReference type="EMBL" id="RDU72228.1"/>
    </source>
</evidence>
<dbReference type="PANTHER" id="PTHR30046:SF0">
    <property type="entry name" value="FLAGELLAR M-RING PROTEIN"/>
    <property type="match status" value="1"/>
</dbReference>
<proteinExistence type="inferred from homology"/>
<dbReference type="PIRSF" id="PIRSF004862">
    <property type="entry name" value="FliF"/>
    <property type="match status" value="1"/>
</dbReference>
<protein>
    <recommendedName>
        <fullName evidence="9">Flagellar M-ring protein</fullName>
    </recommendedName>
</protein>
<dbReference type="GO" id="GO:0003774">
    <property type="term" value="F:cytoskeletal motor activity"/>
    <property type="evidence" value="ECO:0007669"/>
    <property type="project" value="InterPro"/>
</dbReference>
<dbReference type="PRINTS" id="PR01009">
    <property type="entry name" value="FLGMRINGFLIF"/>
</dbReference>
<keyword evidence="4" id="KW-1003">Cell membrane</keyword>
<sequence>MDIGALLKQIRDIYNKINKKQKIVILASVFAVIAFLAYLIVFSTNRGSDTGSNGYAVLFDKLDPSDSALIVQHLQQAQIPYELPKEDTILIPKAQVYEQRIALASKGLPKSSKVGFEIFDTKDFGATDFDQKIKFLRATEGELSRTIQSLTPIEEASVHIALPKDSVFVNKATPPTASVVVKIRENMVLSPSQVLGIKNLVSAAITNLTPENVKIVDENGETLGENTEEATSRELAKVINMQMKYKTNYEKTLEEKIVNILSPIVGGKDRVVAKVTAEFDFRQTKSTQESFDPNNVVRSEQSLEEKREGVKPKEVGGVPGVVSNIGPVQGLDSQGGEKYEKSTNTTNYEVGKTVSEIKGEFGVLKRLSVAVVVDGSYEKVDTDGVEKLKYIPLPQESMDKINALARQAVGFDKARGDEISVSNFELNSTTQTYKPEDKWDNIVQSVKKYTNPFLPILKYLIVLLIAYVFYKKVITPFVEKMLSNQEDEEDIIGSELDDEEVKGGDSRLSEMRKRVEEQLGGDSLFNEEDIKYDVLVERMRDMISEKPQEIAALFQRLITDELGLENGMQKMDNSEN</sequence>
<reference evidence="13 14" key="1">
    <citation type="submission" date="2018-04" db="EMBL/GenBank/DDBJ databases">
        <title>Novel Campyloabacter and Helicobacter Species and Strains.</title>
        <authorList>
            <person name="Mannion A.J."/>
            <person name="Shen Z."/>
            <person name="Fox J.G."/>
        </authorList>
    </citation>
    <scope>NUCLEOTIDE SEQUENCE [LARGE SCALE GENOMIC DNA]</scope>
    <source>
        <strain evidence="13 14">MIT 04-9366</strain>
    </source>
</reference>
<name>A0A3D8J426_9HELI</name>
<keyword evidence="6 10" id="KW-1133">Transmembrane helix</keyword>
<comment type="subcellular location">
    <subcellularLocation>
        <location evidence="1 9">Bacterial flagellum basal body</location>
    </subcellularLocation>
    <subcellularLocation>
        <location evidence="2">Cell membrane</location>
        <topology evidence="2">Multi-pass membrane protein</topology>
    </subcellularLocation>
</comment>
<comment type="function">
    <text evidence="9">The M ring may be actively involved in energy transduction.</text>
</comment>
<dbReference type="Proteomes" id="UP000257045">
    <property type="component" value="Unassembled WGS sequence"/>
</dbReference>
<evidence type="ECO:0000256" key="10">
    <source>
        <dbReference type="SAM" id="Phobius"/>
    </source>
</evidence>
<comment type="caution">
    <text evidence="13">The sequence shown here is derived from an EMBL/GenBank/DDBJ whole genome shotgun (WGS) entry which is preliminary data.</text>
</comment>
<evidence type="ECO:0000256" key="1">
    <source>
        <dbReference type="ARBA" id="ARBA00004117"/>
    </source>
</evidence>
<keyword evidence="14" id="KW-1185">Reference proteome</keyword>